<keyword evidence="4" id="KW-1185">Reference proteome</keyword>
<dbReference type="Proteomes" id="UP000317093">
    <property type="component" value="Chromosome"/>
</dbReference>
<dbReference type="InterPro" id="IPR036526">
    <property type="entry name" value="C-N_Hydrolase_sf"/>
</dbReference>
<evidence type="ECO:0000313" key="4">
    <source>
        <dbReference type="Proteomes" id="UP000317093"/>
    </source>
</evidence>
<dbReference type="AlphaFoldDB" id="A0A518B843"/>
<evidence type="ECO:0000313" key="3">
    <source>
        <dbReference type="EMBL" id="QDU63146.1"/>
    </source>
</evidence>
<evidence type="ECO:0000259" key="2">
    <source>
        <dbReference type="PROSITE" id="PS50263"/>
    </source>
</evidence>
<name>A0A518B843_9BACT</name>
<dbReference type="EC" id="3.5.1.100" evidence="3"/>
<dbReference type="Pfam" id="PF00795">
    <property type="entry name" value="CN_hydrolase"/>
    <property type="match status" value="1"/>
</dbReference>
<dbReference type="CDD" id="cd07197">
    <property type="entry name" value="nitrilase"/>
    <property type="match status" value="1"/>
</dbReference>
<dbReference type="GO" id="GO:0016811">
    <property type="term" value="F:hydrolase activity, acting on carbon-nitrogen (but not peptide) bonds, in linear amides"/>
    <property type="evidence" value="ECO:0007669"/>
    <property type="project" value="UniProtKB-ARBA"/>
</dbReference>
<dbReference type="InterPro" id="IPR003010">
    <property type="entry name" value="C-N_Hydrolase"/>
</dbReference>
<reference evidence="3 4" key="1">
    <citation type="submission" date="2019-02" db="EMBL/GenBank/DDBJ databases">
        <title>Deep-cultivation of Planctomycetes and their phenomic and genomic characterization uncovers novel biology.</title>
        <authorList>
            <person name="Wiegand S."/>
            <person name="Jogler M."/>
            <person name="Boedeker C."/>
            <person name="Pinto D."/>
            <person name="Vollmers J."/>
            <person name="Rivas-Marin E."/>
            <person name="Kohn T."/>
            <person name="Peeters S.H."/>
            <person name="Heuer A."/>
            <person name="Rast P."/>
            <person name="Oberbeckmann S."/>
            <person name="Bunk B."/>
            <person name="Jeske O."/>
            <person name="Meyerdierks A."/>
            <person name="Storesund J.E."/>
            <person name="Kallscheuer N."/>
            <person name="Luecker S."/>
            <person name="Lage O.M."/>
            <person name="Pohl T."/>
            <person name="Merkel B.J."/>
            <person name="Hornburger P."/>
            <person name="Mueller R.-W."/>
            <person name="Bruemmer F."/>
            <person name="Labrenz M."/>
            <person name="Spormann A.M."/>
            <person name="Op den Camp H."/>
            <person name="Overmann J."/>
            <person name="Amann R."/>
            <person name="Jetten M.S.M."/>
            <person name="Mascher T."/>
            <person name="Medema M.H."/>
            <person name="Devos D.P."/>
            <person name="Kaster A.-K."/>
            <person name="Ovreas L."/>
            <person name="Rohde M."/>
            <person name="Galperin M.Y."/>
            <person name="Jogler C."/>
        </authorList>
    </citation>
    <scope>NUCLEOTIDE SEQUENCE [LARGE SCALE GENOMIC DNA]</scope>
    <source>
        <strain evidence="3 4">Pan216</strain>
    </source>
</reference>
<accession>A0A518B843</accession>
<evidence type="ECO:0000256" key="1">
    <source>
        <dbReference type="ARBA" id="ARBA00022801"/>
    </source>
</evidence>
<keyword evidence="1 3" id="KW-0378">Hydrolase</keyword>
<feature type="domain" description="CN hydrolase" evidence="2">
    <location>
        <begin position="5"/>
        <end position="243"/>
    </location>
</feature>
<proteinExistence type="predicted"/>
<dbReference type="PROSITE" id="PS50263">
    <property type="entry name" value="CN_HYDROLASE"/>
    <property type="match status" value="1"/>
</dbReference>
<protein>
    <submittedName>
        <fullName evidence="3">(R)-stereoselective amidase</fullName>
        <ecNumber evidence="3">3.5.1.100</ecNumber>
    </submittedName>
</protein>
<dbReference type="Gene3D" id="3.60.110.10">
    <property type="entry name" value="Carbon-nitrogen hydrolase"/>
    <property type="match status" value="1"/>
</dbReference>
<dbReference type="InterPro" id="IPR050345">
    <property type="entry name" value="Aliph_Amidase/BUP"/>
</dbReference>
<dbReference type="PANTHER" id="PTHR43674">
    <property type="entry name" value="NITRILASE C965.09-RELATED"/>
    <property type="match status" value="1"/>
</dbReference>
<gene>
    <name evidence="3" type="primary">ramA_2</name>
    <name evidence="3" type="ORF">Pan216_40210</name>
</gene>
<dbReference type="PANTHER" id="PTHR43674:SF2">
    <property type="entry name" value="BETA-UREIDOPROPIONASE"/>
    <property type="match status" value="1"/>
</dbReference>
<dbReference type="EMBL" id="CP036279">
    <property type="protein sequence ID" value="QDU63146.1"/>
    <property type="molecule type" value="Genomic_DNA"/>
</dbReference>
<organism evidence="3 4">
    <name type="scientific">Kolteria novifilia</name>
    <dbReference type="NCBI Taxonomy" id="2527975"/>
    <lineage>
        <taxon>Bacteria</taxon>
        <taxon>Pseudomonadati</taxon>
        <taxon>Planctomycetota</taxon>
        <taxon>Planctomycetia</taxon>
        <taxon>Kolteriales</taxon>
        <taxon>Kolteriaceae</taxon>
        <taxon>Kolteria</taxon>
    </lineage>
</organism>
<dbReference type="KEGG" id="knv:Pan216_40210"/>
<dbReference type="OrthoDB" id="2826359at2"/>
<dbReference type="SUPFAM" id="SSF56317">
    <property type="entry name" value="Carbon-nitrogen hydrolase"/>
    <property type="match status" value="1"/>
</dbReference>
<dbReference type="RefSeq" id="WP_145260387.1">
    <property type="nucleotide sequence ID" value="NZ_CP036279.1"/>
</dbReference>
<sequence length="278" mass="30769">MTEPFRVAGVQMDVEIGQPRANCERIEAFLAETAVEDVSLTVFPECSISGYCFEDLDEAKEVAEPIGGPSTERLVAACAKHGSHAIVGLLERQGDEVYNSCCLLGPQGVVATYRKTHLPHLGIDRFTTPGEGPFECHEIRDIKVGMHICYDARFPEVCRALALSGSDLVVLPTNWPAESVNTSGVLPAARSFENKVYFLAVNRIGHERGTHFPGRSIFCDPWGNTLARAEEDREEILIAEVDPAKAREKNLVRRPGTYELHLFNDRRPDLYGALTKED</sequence>